<dbReference type="AlphaFoldDB" id="A0A1L9X059"/>
<protein>
    <submittedName>
        <fullName evidence="1">Uncharacterized protein</fullName>
    </submittedName>
</protein>
<reference evidence="2" key="1">
    <citation type="journal article" date="2017" name="Genome Biol.">
        <title>Comparative genomics reveals high biological diversity and specific adaptations in the industrially and medically important fungal genus Aspergillus.</title>
        <authorList>
            <person name="de Vries R.P."/>
            <person name="Riley R."/>
            <person name="Wiebenga A."/>
            <person name="Aguilar-Osorio G."/>
            <person name="Amillis S."/>
            <person name="Uchima C.A."/>
            <person name="Anderluh G."/>
            <person name="Asadollahi M."/>
            <person name="Askin M."/>
            <person name="Barry K."/>
            <person name="Battaglia E."/>
            <person name="Bayram O."/>
            <person name="Benocci T."/>
            <person name="Braus-Stromeyer S.A."/>
            <person name="Caldana C."/>
            <person name="Canovas D."/>
            <person name="Cerqueira G.C."/>
            <person name="Chen F."/>
            <person name="Chen W."/>
            <person name="Choi C."/>
            <person name="Clum A."/>
            <person name="Dos Santos R.A."/>
            <person name="Damasio A.R."/>
            <person name="Diallinas G."/>
            <person name="Emri T."/>
            <person name="Fekete E."/>
            <person name="Flipphi M."/>
            <person name="Freyberg S."/>
            <person name="Gallo A."/>
            <person name="Gournas C."/>
            <person name="Habgood R."/>
            <person name="Hainaut M."/>
            <person name="Harispe M.L."/>
            <person name="Henrissat B."/>
            <person name="Hilden K.S."/>
            <person name="Hope R."/>
            <person name="Hossain A."/>
            <person name="Karabika E."/>
            <person name="Karaffa L."/>
            <person name="Karanyi Z."/>
            <person name="Krasevec N."/>
            <person name="Kuo A."/>
            <person name="Kusch H."/>
            <person name="LaButti K."/>
            <person name="Lagendijk E.L."/>
            <person name="Lapidus A."/>
            <person name="Levasseur A."/>
            <person name="Lindquist E."/>
            <person name="Lipzen A."/>
            <person name="Logrieco A.F."/>
            <person name="MacCabe A."/>
            <person name="Maekelae M.R."/>
            <person name="Malavazi I."/>
            <person name="Melin P."/>
            <person name="Meyer V."/>
            <person name="Mielnichuk N."/>
            <person name="Miskei M."/>
            <person name="Molnar A.P."/>
            <person name="Mule G."/>
            <person name="Ngan C.Y."/>
            <person name="Orejas M."/>
            <person name="Orosz E."/>
            <person name="Ouedraogo J.P."/>
            <person name="Overkamp K.M."/>
            <person name="Park H.-S."/>
            <person name="Perrone G."/>
            <person name="Piumi F."/>
            <person name="Punt P.J."/>
            <person name="Ram A.F."/>
            <person name="Ramon A."/>
            <person name="Rauscher S."/>
            <person name="Record E."/>
            <person name="Riano-Pachon D.M."/>
            <person name="Robert V."/>
            <person name="Roehrig J."/>
            <person name="Ruller R."/>
            <person name="Salamov A."/>
            <person name="Salih N.S."/>
            <person name="Samson R.A."/>
            <person name="Sandor E."/>
            <person name="Sanguinetti M."/>
            <person name="Schuetze T."/>
            <person name="Sepcic K."/>
            <person name="Shelest E."/>
            <person name="Sherlock G."/>
            <person name="Sophianopoulou V."/>
            <person name="Squina F.M."/>
            <person name="Sun H."/>
            <person name="Susca A."/>
            <person name="Todd R.B."/>
            <person name="Tsang A."/>
            <person name="Unkles S.E."/>
            <person name="van de Wiele N."/>
            <person name="van Rossen-Uffink D."/>
            <person name="Oliveira J.V."/>
            <person name="Vesth T.C."/>
            <person name="Visser J."/>
            <person name="Yu J.-H."/>
            <person name="Zhou M."/>
            <person name="Andersen M.R."/>
            <person name="Archer D.B."/>
            <person name="Baker S.E."/>
            <person name="Benoit I."/>
            <person name="Brakhage A.A."/>
            <person name="Braus G.H."/>
            <person name="Fischer R."/>
            <person name="Frisvad J.C."/>
            <person name="Goldman G.H."/>
            <person name="Houbraken J."/>
            <person name="Oakley B."/>
            <person name="Pocsi I."/>
            <person name="Scazzocchio C."/>
            <person name="Seiboth B."/>
            <person name="vanKuyk P.A."/>
            <person name="Wortman J."/>
            <person name="Dyer P.S."/>
            <person name="Grigoriev I.V."/>
        </authorList>
    </citation>
    <scope>NUCLEOTIDE SEQUENCE [LARGE SCALE GENOMIC DNA]</scope>
    <source>
        <strain evidence="2">ATCC 16872 / CBS 172.66 / WB 5094</strain>
    </source>
</reference>
<dbReference type="VEuPathDB" id="FungiDB:ASPACDRAFT_1887365"/>
<dbReference type="Proteomes" id="UP000184546">
    <property type="component" value="Unassembled WGS sequence"/>
</dbReference>
<evidence type="ECO:0000313" key="1">
    <source>
        <dbReference type="EMBL" id="OJK01803.1"/>
    </source>
</evidence>
<gene>
    <name evidence="1" type="ORF">ASPACDRAFT_1887365</name>
</gene>
<dbReference type="RefSeq" id="XP_020058142.1">
    <property type="nucleotide sequence ID" value="XM_020198454.1"/>
</dbReference>
<organism evidence="1 2">
    <name type="scientific">Aspergillus aculeatus (strain ATCC 16872 / CBS 172.66 / WB 5094)</name>
    <dbReference type="NCBI Taxonomy" id="690307"/>
    <lineage>
        <taxon>Eukaryota</taxon>
        <taxon>Fungi</taxon>
        <taxon>Dikarya</taxon>
        <taxon>Ascomycota</taxon>
        <taxon>Pezizomycotina</taxon>
        <taxon>Eurotiomycetes</taxon>
        <taxon>Eurotiomycetidae</taxon>
        <taxon>Eurotiales</taxon>
        <taxon>Aspergillaceae</taxon>
        <taxon>Aspergillus</taxon>
        <taxon>Aspergillus subgen. Circumdati</taxon>
    </lineage>
</organism>
<dbReference type="EMBL" id="KV878974">
    <property type="protein sequence ID" value="OJK01803.1"/>
    <property type="molecule type" value="Genomic_DNA"/>
</dbReference>
<accession>A0A1L9X059</accession>
<name>A0A1L9X059_ASPA1</name>
<evidence type="ECO:0000313" key="2">
    <source>
        <dbReference type="Proteomes" id="UP000184546"/>
    </source>
</evidence>
<proteinExistence type="predicted"/>
<sequence length="258" mass="29310">MTQPVYFANAEYGAGARLCLNIAEWTIVSQINEHIAPGEPEDAANFDARPYACARFLVQRHHRGAIQQAFMRVYKQIPIVGTESEGAWERARQARQHITLEVTAFQQFSRQNVTCTPSLFDSKQEQQRVTDRVPGGFLHTIVWNIVPGIRLGDACGEQVFWSLAREERDLICDAFERTLPALRSTAYELAAGTAHTLVWDASTRKLYFIGWFNCIRLTSDKHSKPRSPILWAGWGLARAPHMPFAGPSWQGHTHEWTF</sequence>
<dbReference type="OrthoDB" id="4207132at2759"/>
<keyword evidence="2" id="KW-1185">Reference proteome</keyword>
<dbReference type="OMA" id="NEHEHRK"/>
<dbReference type="STRING" id="690307.A0A1L9X059"/>
<dbReference type="GeneID" id="30972268"/>